<dbReference type="SUPFAM" id="SSF51110">
    <property type="entry name" value="alpha-D-mannose-specific plant lectins"/>
    <property type="match status" value="1"/>
</dbReference>
<dbReference type="EMBL" id="JAHDTB010000041">
    <property type="protein sequence ID" value="MBW8290273.1"/>
    <property type="molecule type" value="Genomic_DNA"/>
</dbReference>
<evidence type="ECO:0000313" key="3">
    <source>
        <dbReference type="EMBL" id="MBW8290273.1"/>
    </source>
</evidence>
<feature type="domain" description="Bulb-type lectin" evidence="2">
    <location>
        <begin position="15"/>
        <end position="120"/>
    </location>
</feature>
<dbReference type="SMART" id="SM00108">
    <property type="entry name" value="B_lectin"/>
    <property type="match status" value="1"/>
</dbReference>
<keyword evidence="4" id="KW-1185">Reference proteome</keyword>
<feature type="region of interest" description="Disordered" evidence="1">
    <location>
        <begin position="1"/>
        <end position="23"/>
    </location>
</feature>
<gene>
    <name evidence="3" type="ORF">KIF53_21785</name>
</gene>
<sequence length="120" mass="12982">MSLPFTLPPVVPSENDRLHPGQSLQPGQYIDSANGQYRFIYQQDGNLVLYRGSHPLWAAASNGPTGHCIMQEDGNLVIYVNNTPIWASGTNGHPMGTLVMQNDGNAVIYGAVWASNTVQA</sequence>
<feature type="compositionally biased region" description="Pro residues" evidence="1">
    <location>
        <begin position="1"/>
        <end position="11"/>
    </location>
</feature>
<evidence type="ECO:0000256" key="1">
    <source>
        <dbReference type="SAM" id="MobiDB-lite"/>
    </source>
</evidence>
<evidence type="ECO:0000259" key="2">
    <source>
        <dbReference type="PROSITE" id="PS50927"/>
    </source>
</evidence>
<proteinExistence type="predicted"/>
<dbReference type="Proteomes" id="UP000711178">
    <property type="component" value="Unassembled WGS sequence"/>
</dbReference>
<dbReference type="PROSITE" id="PS50927">
    <property type="entry name" value="BULB_LECTIN"/>
    <property type="match status" value="1"/>
</dbReference>
<dbReference type="InterPro" id="IPR036426">
    <property type="entry name" value="Bulb-type_lectin_dom_sf"/>
</dbReference>
<name>A0ABS7FJL8_9NEIS</name>
<reference evidence="3 4" key="1">
    <citation type="submission" date="2021-05" db="EMBL/GenBank/DDBJ databases">
        <title>Draft Whole Genome Sequencing Of Biosensor Chromobacterium violaceum Strain CV026 Reveals A Regulatory RNA In Chromobacterium violaceum Phenotype Regulatory Network.</title>
        <authorList>
            <person name="Hong K.W."/>
            <person name="Chan K.G."/>
            <person name="Chang C.-Y."/>
        </authorList>
    </citation>
    <scope>NUCLEOTIDE SEQUENCE [LARGE SCALE GENOMIC DNA]</scope>
    <source>
        <strain evidence="3 4">ATCC 31532</strain>
    </source>
</reference>
<organism evidence="3 4">
    <name type="scientific">Chromobacterium subtsugae</name>
    <dbReference type="NCBI Taxonomy" id="251747"/>
    <lineage>
        <taxon>Bacteria</taxon>
        <taxon>Pseudomonadati</taxon>
        <taxon>Pseudomonadota</taxon>
        <taxon>Betaproteobacteria</taxon>
        <taxon>Neisseriales</taxon>
        <taxon>Chromobacteriaceae</taxon>
        <taxon>Chromobacterium</taxon>
    </lineage>
</organism>
<dbReference type="CDD" id="cd00028">
    <property type="entry name" value="B_lectin"/>
    <property type="match status" value="1"/>
</dbReference>
<dbReference type="GeneID" id="89684167"/>
<dbReference type="RefSeq" id="WP_047238542.1">
    <property type="nucleotide sequence ID" value="NZ_CP142381.1"/>
</dbReference>
<evidence type="ECO:0000313" key="4">
    <source>
        <dbReference type="Proteomes" id="UP000711178"/>
    </source>
</evidence>
<accession>A0ABS7FJL8</accession>
<comment type="caution">
    <text evidence="3">The sequence shown here is derived from an EMBL/GenBank/DDBJ whole genome shotgun (WGS) entry which is preliminary data.</text>
</comment>
<dbReference type="Gene3D" id="2.90.10.10">
    <property type="entry name" value="Bulb-type lectin domain"/>
    <property type="match status" value="2"/>
</dbReference>
<dbReference type="InterPro" id="IPR001480">
    <property type="entry name" value="Bulb-type_lectin_dom"/>
</dbReference>
<protein>
    <recommendedName>
        <fullName evidence="2">Bulb-type lectin domain-containing protein</fullName>
    </recommendedName>
</protein>